<gene>
    <name evidence="1" type="ORF">GSTENG00036119001</name>
</gene>
<accession>Q4RAL2</accession>
<proteinExistence type="predicted"/>
<dbReference type="KEGG" id="tng:GSTEN00036119G001"/>
<evidence type="ECO:0000313" key="1">
    <source>
        <dbReference type="EMBL" id="CAG14571.1"/>
    </source>
</evidence>
<protein>
    <submittedName>
        <fullName evidence="1">(spotted green pufferfish) hypothetical protein</fullName>
    </submittedName>
</protein>
<reference evidence="1" key="1">
    <citation type="journal article" date="2004" name="Nature">
        <title>Genome duplication in the teleost fish Tetraodon nigroviridis reveals the early vertebrate proto-karyotype.</title>
        <authorList>
            <person name="Jaillon O."/>
            <person name="Aury J.-M."/>
            <person name="Brunet F."/>
            <person name="Petit J.-L."/>
            <person name="Stange-Thomann N."/>
            <person name="Mauceli E."/>
            <person name="Bouneau L."/>
            <person name="Fischer C."/>
            <person name="Ozouf-Costaz C."/>
            <person name="Bernot A."/>
            <person name="Nicaud S."/>
            <person name="Jaffe D."/>
            <person name="Fisher S."/>
            <person name="Lutfalla G."/>
            <person name="Dossat C."/>
            <person name="Segurens B."/>
            <person name="Dasilva C."/>
            <person name="Salanoubat M."/>
            <person name="Levy M."/>
            <person name="Boudet N."/>
            <person name="Castellano S."/>
            <person name="Anthouard V."/>
            <person name="Jubin C."/>
            <person name="Castelli V."/>
            <person name="Katinka M."/>
            <person name="Vacherie B."/>
            <person name="Biemont C."/>
            <person name="Skalli Z."/>
            <person name="Cattolico L."/>
            <person name="Poulain J."/>
            <person name="De Berardinis V."/>
            <person name="Cruaud C."/>
            <person name="Duprat S."/>
            <person name="Brottier P."/>
            <person name="Coutanceau J.-P."/>
            <person name="Gouzy J."/>
            <person name="Parra G."/>
            <person name="Lardier G."/>
            <person name="Chapple C."/>
            <person name="McKernan K.J."/>
            <person name="McEwan P."/>
            <person name="Bosak S."/>
            <person name="Kellis M."/>
            <person name="Volff J.-N."/>
            <person name="Guigo R."/>
            <person name="Zody M.C."/>
            <person name="Mesirov J."/>
            <person name="Lindblad-Toh K."/>
            <person name="Birren B."/>
            <person name="Nusbaum C."/>
            <person name="Kahn D."/>
            <person name="Robinson-Rechavi M."/>
            <person name="Laudet V."/>
            <person name="Schachter V."/>
            <person name="Quetier F."/>
            <person name="Saurin W."/>
            <person name="Scarpelli C."/>
            <person name="Wincker P."/>
            <person name="Lander E.S."/>
            <person name="Weissenbach J."/>
            <person name="Roest Crollius H."/>
        </authorList>
    </citation>
    <scope>NUCLEOTIDE SEQUENCE [LARGE SCALE GENOMIC DNA]</scope>
</reference>
<dbReference type="AlphaFoldDB" id="Q4RAL2"/>
<reference evidence="1" key="2">
    <citation type="submission" date="2004-02" db="EMBL/GenBank/DDBJ databases">
        <authorList>
            <consortium name="Genoscope"/>
            <consortium name="Whitehead Institute Centre for Genome Research"/>
        </authorList>
    </citation>
    <scope>NUCLEOTIDE SEQUENCE</scope>
</reference>
<organism evidence="1">
    <name type="scientific">Tetraodon nigroviridis</name>
    <name type="common">Spotted green pufferfish</name>
    <name type="synonym">Chelonodon nigroviridis</name>
    <dbReference type="NCBI Taxonomy" id="99883"/>
    <lineage>
        <taxon>Eukaryota</taxon>
        <taxon>Metazoa</taxon>
        <taxon>Chordata</taxon>
        <taxon>Craniata</taxon>
        <taxon>Vertebrata</taxon>
        <taxon>Euteleostomi</taxon>
        <taxon>Actinopterygii</taxon>
        <taxon>Neopterygii</taxon>
        <taxon>Teleostei</taxon>
        <taxon>Neoteleostei</taxon>
        <taxon>Acanthomorphata</taxon>
        <taxon>Eupercaria</taxon>
        <taxon>Tetraodontiformes</taxon>
        <taxon>Tetradontoidea</taxon>
        <taxon>Tetraodontidae</taxon>
        <taxon>Tetraodon</taxon>
    </lineage>
</organism>
<dbReference type="EMBL" id="CAAE01023393">
    <property type="protein sequence ID" value="CAG14571.1"/>
    <property type="molecule type" value="Genomic_DNA"/>
</dbReference>
<comment type="caution">
    <text evidence="1">The sequence shown here is derived from an EMBL/GenBank/DDBJ whole genome shotgun (WGS) entry which is preliminary data.</text>
</comment>
<name>Q4RAL2_TETNG</name>
<sequence length="76" mass="8827">MTSVAGKPCDSLKGSACERGRSLWRRAQTKPTRALLPNRRMFLWPQNRKHNINKHHTSPRVVRAKPQTLLYTHDSH</sequence>